<dbReference type="PANTHER" id="PTHR43651:SF3">
    <property type="entry name" value="1,4-ALPHA-GLUCAN-BRANCHING ENZYME"/>
    <property type="match status" value="1"/>
</dbReference>
<dbReference type="AlphaFoldDB" id="A0A1J5QAH0"/>
<dbReference type="PANTHER" id="PTHR43651">
    <property type="entry name" value="1,4-ALPHA-GLUCAN-BRANCHING ENZYME"/>
    <property type="match status" value="1"/>
</dbReference>
<proteinExistence type="predicted"/>
<dbReference type="InterPro" id="IPR006048">
    <property type="entry name" value="A-amylase/branching_C"/>
</dbReference>
<dbReference type="Gene3D" id="2.60.40.1180">
    <property type="entry name" value="Golgi alpha-mannosidase II"/>
    <property type="match status" value="1"/>
</dbReference>
<evidence type="ECO:0000259" key="1">
    <source>
        <dbReference type="Pfam" id="PF02806"/>
    </source>
</evidence>
<dbReference type="InterPro" id="IPR017853">
    <property type="entry name" value="GH"/>
</dbReference>
<dbReference type="GO" id="GO:0005978">
    <property type="term" value="P:glycogen biosynthetic process"/>
    <property type="evidence" value="ECO:0007669"/>
    <property type="project" value="TreeGrafter"/>
</dbReference>
<dbReference type="GO" id="GO:0003844">
    <property type="term" value="F:1,4-alpha-glucan branching enzyme activity"/>
    <property type="evidence" value="ECO:0007669"/>
    <property type="project" value="UniProtKB-EC"/>
</dbReference>
<accession>A0A1J5QAH0</accession>
<dbReference type="SUPFAM" id="SSF51445">
    <property type="entry name" value="(Trans)glycosidases"/>
    <property type="match status" value="1"/>
</dbReference>
<dbReference type="Gene3D" id="3.20.20.80">
    <property type="entry name" value="Glycosidases"/>
    <property type="match status" value="1"/>
</dbReference>
<dbReference type="FunFam" id="2.60.40.1180:FF:000002">
    <property type="entry name" value="1,4-alpha-glucan branching enzyme GlgB"/>
    <property type="match status" value="1"/>
</dbReference>
<protein>
    <submittedName>
        <fullName evidence="2">1,4-alpha-glucan branching enzyme GlgB</fullName>
        <ecNumber evidence="2">2.4.1.18</ecNumber>
    </submittedName>
</protein>
<dbReference type="GO" id="GO:0005829">
    <property type="term" value="C:cytosol"/>
    <property type="evidence" value="ECO:0007669"/>
    <property type="project" value="TreeGrafter"/>
</dbReference>
<evidence type="ECO:0000313" key="2">
    <source>
        <dbReference type="EMBL" id="OIQ80186.1"/>
    </source>
</evidence>
<keyword evidence="2" id="KW-0328">Glycosyltransferase</keyword>
<dbReference type="SUPFAM" id="SSF51011">
    <property type="entry name" value="Glycosyl hydrolase domain"/>
    <property type="match status" value="1"/>
</dbReference>
<gene>
    <name evidence="2" type="primary">glgB_10</name>
    <name evidence="2" type="ORF">GALL_380600</name>
</gene>
<reference evidence="2" key="1">
    <citation type="submission" date="2016-10" db="EMBL/GenBank/DDBJ databases">
        <title>Sequence of Gallionella enrichment culture.</title>
        <authorList>
            <person name="Poehlein A."/>
            <person name="Muehling M."/>
            <person name="Daniel R."/>
        </authorList>
    </citation>
    <scope>NUCLEOTIDE SEQUENCE</scope>
</reference>
<dbReference type="EMBL" id="MLJW01001096">
    <property type="protein sequence ID" value="OIQ80186.1"/>
    <property type="molecule type" value="Genomic_DNA"/>
</dbReference>
<feature type="domain" description="Alpha-amylase/branching enzyme C-terminal all beta" evidence="1">
    <location>
        <begin position="107"/>
        <end position="204"/>
    </location>
</feature>
<name>A0A1J5QAH0_9ZZZZ</name>
<dbReference type="EC" id="2.4.1.18" evidence="2"/>
<comment type="caution">
    <text evidence="2">The sequence shown here is derived from an EMBL/GenBank/DDBJ whole genome shotgun (WGS) entry which is preliminary data.</text>
</comment>
<dbReference type="Pfam" id="PF02806">
    <property type="entry name" value="Alpha-amylase_C"/>
    <property type="match status" value="1"/>
</dbReference>
<keyword evidence="2" id="KW-0808">Transferase</keyword>
<sequence>MLPFSHDEVVHGKRSLLDKMPGDPWQKFANLRLLFTYQMTYPGKKLNFMGNEFGQGREWSVGGSLDWHLLDTSWHRGVQTLTGDLGRLYAGTKALHDLDFSHEGFAWIDCHDADQSVISYLRRARDGSCVLVLLNFTPVPREGYRIGVPQAGKYREILNSDAECYGGGNVGNGAGLQSEHQPWMGYPHSVVVTLPPLAGVILQLDA</sequence>
<dbReference type="InterPro" id="IPR013780">
    <property type="entry name" value="Glyco_hydro_b"/>
</dbReference>
<dbReference type="GO" id="GO:0043169">
    <property type="term" value="F:cation binding"/>
    <property type="evidence" value="ECO:0007669"/>
    <property type="project" value="InterPro"/>
</dbReference>
<organism evidence="2">
    <name type="scientific">mine drainage metagenome</name>
    <dbReference type="NCBI Taxonomy" id="410659"/>
    <lineage>
        <taxon>unclassified sequences</taxon>
        <taxon>metagenomes</taxon>
        <taxon>ecological metagenomes</taxon>
    </lineage>
</organism>